<protein>
    <submittedName>
        <fullName evidence="1">Uncharacterized protein</fullName>
    </submittedName>
</protein>
<dbReference type="Proteomes" id="UP000570514">
    <property type="component" value="Unassembled WGS sequence"/>
</dbReference>
<accession>A0A846MYQ3</accession>
<reference evidence="1 2" key="1">
    <citation type="submission" date="2020-03" db="EMBL/GenBank/DDBJ databases">
        <title>Genomic Encyclopedia of Type Strains, Phase IV (KMG-IV): sequencing the most valuable type-strain genomes for metagenomic binning, comparative biology and taxonomic classification.</title>
        <authorList>
            <person name="Goeker M."/>
        </authorList>
    </citation>
    <scope>NUCLEOTIDE SEQUENCE [LARGE SCALE GENOMIC DNA]</scope>
    <source>
        <strain evidence="1 2">DSM 19867</strain>
    </source>
</reference>
<keyword evidence="2" id="KW-1185">Reference proteome</keyword>
<name>A0A846MYQ3_9PROT</name>
<evidence type="ECO:0000313" key="1">
    <source>
        <dbReference type="EMBL" id="NIK88433.1"/>
    </source>
</evidence>
<dbReference type="AlphaFoldDB" id="A0A846MYQ3"/>
<dbReference type="EMBL" id="JAASRM010000001">
    <property type="protein sequence ID" value="NIK88433.1"/>
    <property type="molecule type" value="Genomic_DNA"/>
</dbReference>
<sequence length="40" mass="4914">MKKLNPQRIKPLKFFEKTKGRWEQRPFFFRHGQVRSGHDG</sequence>
<proteinExistence type="predicted"/>
<evidence type="ECO:0000313" key="2">
    <source>
        <dbReference type="Proteomes" id="UP000570514"/>
    </source>
</evidence>
<comment type="caution">
    <text evidence="1">The sequence shown here is derived from an EMBL/GenBank/DDBJ whole genome shotgun (WGS) entry which is preliminary data.</text>
</comment>
<organism evidence="1 2">
    <name type="scientific">Rhizomicrobium palustre</name>
    <dbReference type="NCBI Taxonomy" id="189966"/>
    <lineage>
        <taxon>Bacteria</taxon>
        <taxon>Pseudomonadati</taxon>
        <taxon>Pseudomonadota</taxon>
        <taxon>Alphaproteobacteria</taxon>
        <taxon>Micropepsales</taxon>
        <taxon>Micropepsaceae</taxon>
        <taxon>Rhizomicrobium</taxon>
    </lineage>
</organism>
<gene>
    <name evidence="1" type="ORF">FHS83_001751</name>
</gene>